<keyword evidence="2" id="KW-1185">Reference proteome</keyword>
<accession>A0ABT2GKM0</accession>
<comment type="caution">
    <text evidence="1">The sequence shown here is derived from an EMBL/GenBank/DDBJ whole genome shotgun (WGS) entry which is preliminary data.</text>
</comment>
<protein>
    <submittedName>
        <fullName evidence="1">Uncharacterized protein</fullName>
    </submittedName>
</protein>
<dbReference type="RefSeq" id="WP_259504269.1">
    <property type="nucleotide sequence ID" value="NZ_JANLCM010000001.1"/>
</dbReference>
<dbReference type="Proteomes" id="UP001165584">
    <property type="component" value="Unassembled WGS sequence"/>
</dbReference>
<reference evidence="1" key="1">
    <citation type="submission" date="2022-08" db="EMBL/GenBank/DDBJ databases">
        <authorList>
            <person name="Deng Y."/>
            <person name="Han X.-F."/>
            <person name="Zhang Y.-Q."/>
        </authorList>
    </citation>
    <scope>NUCLEOTIDE SEQUENCE</scope>
    <source>
        <strain evidence="1">CPCC 205763</strain>
    </source>
</reference>
<sequence length="198" mass="20615">MQQIVAMDVVTADQVDLVALTGPSCEPTVLTTFTGGQFWEAYPERLVEQSYIDVGDPAVVVISGTDVPSPCSMPLELSQSAEGDAVRCSDGVFAYSASTRTWQPITTLALRGFSWLDSGDGGLAPEIIGGVADSSDCAGLQLFTFDAAGADFAGRAWGCAPVEGSSSISIATGPTAIWVWTGDRTAVSGDDGETWNTF</sequence>
<gene>
    <name evidence="1" type="ORF">N1027_01315</name>
</gene>
<organism evidence="1 2">
    <name type="scientific">Herbiconiux aconitum</name>
    <dbReference type="NCBI Taxonomy" id="2970913"/>
    <lineage>
        <taxon>Bacteria</taxon>
        <taxon>Bacillati</taxon>
        <taxon>Actinomycetota</taxon>
        <taxon>Actinomycetes</taxon>
        <taxon>Micrococcales</taxon>
        <taxon>Microbacteriaceae</taxon>
        <taxon>Herbiconiux</taxon>
    </lineage>
</organism>
<proteinExistence type="predicted"/>
<evidence type="ECO:0000313" key="2">
    <source>
        <dbReference type="Proteomes" id="UP001165584"/>
    </source>
</evidence>
<evidence type="ECO:0000313" key="1">
    <source>
        <dbReference type="EMBL" id="MCS5716769.1"/>
    </source>
</evidence>
<name>A0ABT2GKM0_9MICO</name>
<dbReference type="EMBL" id="JANLCM010000001">
    <property type="protein sequence ID" value="MCS5716769.1"/>
    <property type="molecule type" value="Genomic_DNA"/>
</dbReference>